<name>A0A7S9RIQ7_9BACT</name>
<proteinExistence type="predicted"/>
<dbReference type="EMBL" id="CP049266">
    <property type="protein sequence ID" value="QPH92444.1"/>
    <property type="molecule type" value="Genomic_DNA"/>
</dbReference>
<evidence type="ECO:0000313" key="1">
    <source>
        <dbReference type="EMBL" id="QPH92444.1"/>
    </source>
</evidence>
<gene>
    <name evidence="1" type="ORF">CVT01_07985</name>
</gene>
<dbReference type="AlphaFoldDB" id="A0A7S9RIQ7"/>
<accession>A0A7S9RIQ7</accession>
<reference evidence="1 2" key="1">
    <citation type="journal article" date="2018" name="Emerg. Microbes Infect.">
        <title>Genomic analysis of oral Campylobacter concisus strains identified a potential bacterial molecular marker associated with active Crohn's disease.</title>
        <authorList>
            <person name="Liu F."/>
            <person name="Ma R."/>
            <person name="Tay C.Y.A."/>
            <person name="Octavia S."/>
            <person name="Lan R."/>
            <person name="Chung H.K.L."/>
            <person name="Riordan S.M."/>
            <person name="Grimm M.C."/>
            <person name="Leong R.W."/>
            <person name="Tanaka M.M."/>
            <person name="Connor S."/>
            <person name="Zhang L."/>
        </authorList>
    </citation>
    <scope>NUCLEOTIDE SEQUENCE [LARGE SCALE GENOMIC DNA]</scope>
    <source>
        <strain evidence="1 2">P1CDO3</strain>
    </source>
</reference>
<dbReference type="RefSeq" id="WP_107714598.1">
    <property type="nucleotide sequence ID" value="NZ_CP049266.1"/>
</dbReference>
<protein>
    <recommendedName>
        <fullName evidence="3">CRISPR-associated protein</fullName>
    </recommendedName>
</protein>
<evidence type="ECO:0000313" key="2">
    <source>
        <dbReference type="Proteomes" id="UP000594404"/>
    </source>
</evidence>
<organism evidence="1 2">
    <name type="scientific">Campylobacter concisus</name>
    <dbReference type="NCBI Taxonomy" id="199"/>
    <lineage>
        <taxon>Bacteria</taxon>
        <taxon>Pseudomonadati</taxon>
        <taxon>Campylobacterota</taxon>
        <taxon>Epsilonproteobacteria</taxon>
        <taxon>Campylobacterales</taxon>
        <taxon>Campylobacteraceae</taxon>
        <taxon>Campylobacter</taxon>
    </lineage>
</organism>
<evidence type="ECO:0008006" key="3">
    <source>
        <dbReference type="Google" id="ProtNLM"/>
    </source>
</evidence>
<dbReference type="Proteomes" id="UP000594404">
    <property type="component" value="Chromosome"/>
</dbReference>
<sequence>MRELKFEITFKSPIILQAASNTQGKMSLLDFIPGSAFLGMVASRYNEFSDPFKIFHSGAVKFCDASPIKDGKEFFKIPLSYFHEKLDSSKIYNHHLLCKYNTSDRDKFEDFVQLKQMRSGYINDENEKLSFVYDFSQKSAYDKKARRSKDSQMYGYEAFRAGQKWKFGVKFDESVSQNEIDLVKETLERSTRLGKSKSAEYGAVKIEFIGKQKDENKNFTPPEKYTFIYAKSRLALTDENGNPSYDVKYILPNLSQNNIDYGKTQIRVSQFTPYNGTRATKDYERICINKGSVIALKDLSSEQIAELKNGVGAYLSEGFGEVLINPLFLSGGDEKDRAISFKNDEKDKPANIKVEIKSDLANFLNKKEKDRAQTLTIAEDVAKFIDANKAKFGDISNSQWGAIRSICRDVATNDSVLDDKEAKISNQTAEEKDKNIAGQISKFIRNGVRKANWDCERETGNGHVLLKAIKESKNPLKFTLLLSMQMPKAIGEKR</sequence>